<proteinExistence type="predicted"/>
<gene>
    <name evidence="2" type="ORF">yc1106_05803</name>
</gene>
<reference evidence="2" key="1">
    <citation type="submission" date="2021-12" db="EMBL/GenBank/DDBJ databases">
        <title>Curvularia clavata genome.</title>
        <authorList>
            <person name="Cao Y."/>
        </authorList>
    </citation>
    <scope>NUCLEOTIDE SEQUENCE</scope>
    <source>
        <strain evidence="2">Yc1106</strain>
    </source>
</reference>
<evidence type="ECO:0000256" key="1">
    <source>
        <dbReference type="SAM" id="MobiDB-lite"/>
    </source>
</evidence>
<sequence>MSTNNTPNAFVPGDGVAPPQGQGPGETVSKSQKARHRKAAKKAEGLAADVAEPGDNDTGQKQMQTAGSALKPTQKPQHGNSGVSSESLNTEADPTEVIPLSSESSFPAAFSYRGSYLDTAENKGLSYREDSSAIVAQPVDNLLEMIRQQRQALLTGPQISIRIGNTSVTGIYKRAAMAASPFLQRYFSEHPESLEYHFTTSTIDPSVIHFLLVEWIHETCSGFEAHAVPARNSFEEDVAVLRAAHMLRMERYCADTRAEYLNYLKTCLPSYEEIAIIEKNFPGDWSRLWKVMVKNLSYQRFKKCIPDPEEFEKFLEEHPRLKKGMQAADEALARKAKERRDYREKQRRQRKEKHEAERLEHNPHESAAAELKKKIRALVS</sequence>
<dbReference type="OrthoDB" id="3801338at2759"/>
<evidence type="ECO:0000313" key="2">
    <source>
        <dbReference type="EMBL" id="USP78529.1"/>
    </source>
</evidence>
<accession>A0A9Q8ZBP6</accession>
<evidence type="ECO:0000313" key="3">
    <source>
        <dbReference type="Proteomes" id="UP001056012"/>
    </source>
</evidence>
<feature type="compositionally biased region" description="Basic and acidic residues" evidence="1">
    <location>
        <begin position="331"/>
        <end position="344"/>
    </location>
</feature>
<protein>
    <recommendedName>
        <fullName evidence="4">BTB domain-containing protein</fullName>
    </recommendedName>
</protein>
<feature type="compositionally biased region" description="Polar residues" evidence="1">
    <location>
        <begin position="74"/>
        <end position="92"/>
    </location>
</feature>
<name>A0A9Q8ZBP6_CURCL</name>
<organism evidence="2 3">
    <name type="scientific">Curvularia clavata</name>
    <dbReference type="NCBI Taxonomy" id="95742"/>
    <lineage>
        <taxon>Eukaryota</taxon>
        <taxon>Fungi</taxon>
        <taxon>Dikarya</taxon>
        <taxon>Ascomycota</taxon>
        <taxon>Pezizomycotina</taxon>
        <taxon>Dothideomycetes</taxon>
        <taxon>Pleosporomycetidae</taxon>
        <taxon>Pleosporales</taxon>
        <taxon>Pleosporineae</taxon>
        <taxon>Pleosporaceae</taxon>
        <taxon>Curvularia</taxon>
    </lineage>
</organism>
<dbReference type="EMBL" id="CP089277">
    <property type="protein sequence ID" value="USP78529.1"/>
    <property type="molecule type" value="Genomic_DNA"/>
</dbReference>
<dbReference type="AlphaFoldDB" id="A0A9Q8ZBP6"/>
<feature type="region of interest" description="Disordered" evidence="1">
    <location>
        <begin position="325"/>
        <end position="380"/>
    </location>
</feature>
<dbReference type="Proteomes" id="UP001056012">
    <property type="component" value="Chromosome 4"/>
</dbReference>
<keyword evidence="3" id="KW-1185">Reference proteome</keyword>
<feature type="compositionally biased region" description="Polar residues" evidence="1">
    <location>
        <begin position="57"/>
        <end position="67"/>
    </location>
</feature>
<dbReference type="VEuPathDB" id="FungiDB:yc1106_05803"/>
<evidence type="ECO:0008006" key="4">
    <source>
        <dbReference type="Google" id="ProtNLM"/>
    </source>
</evidence>
<feature type="region of interest" description="Disordered" evidence="1">
    <location>
        <begin position="1"/>
        <end position="95"/>
    </location>
</feature>
<feature type="compositionally biased region" description="Basic and acidic residues" evidence="1">
    <location>
        <begin position="352"/>
        <end position="364"/>
    </location>
</feature>